<dbReference type="RefSeq" id="WP_068026950.1">
    <property type="nucleotide sequence ID" value="NZ_QQAZ01000008.1"/>
</dbReference>
<dbReference type="Proteomes" id="UP000255355">
    <property type="component" value="Unassembled WGS sequence"/>
</dbReference>
<dbReference type="InterPro" id="IPR024516">
    <property type="entry name" value="Mce_C"/>
</dbReference>
<dbReference type="PANTHER" id="PTHR33371">
    <property type="entry name" value="INTERMEMBRANE PHOSPHOLIPID TRANSPORT SYSTEM BINDING PROTEIN MLAD-RELATED"/>
    <property type="match status" value="1"/>
</dbReference>
<evidence type="ECO:0000313" key="6">
    <source>
        <dbReference type="Proteomes" id="UP000255355"/>
    </source>
</evidence>
<keyword evidence="1" id="KW-0175">Coiled coil</keyword>
<evidence type="ECO:0000256" key="2">
    <source>
        <dbReference type="SAM" id="Phobius"/>
    </source>
</evidence>
<reference evidence="5 6" key="1">
    <citation type="submission" date="2018-07" db="EMBL/GenBank/DDBJ databases">
        <title>Genomic Encyclopedia of Type Strains, Phase IV (KMG-IV): sequencing the most valuable type-strain genomes for metagenomic binning, comparative biology and taxonomic classification.</title>
        <authorList>
            <person name="Goeker M."/>
        </authorList>
    </citation>
    <scope>NUCLEOTIDE SEQUENCE [LARGE SCALE GENOMIC DNA]</scope>
    <source>
        <strain evidence="5 6">DSM 44952</strain>
    </source>
</reference>
<dbReference type="OrthoDB" id="3456055at2"/>
<feature type="coiled-coil region" evidence="1">
    <location>
        <begin position="234"/>
        <end position="283"/>
    </location>
</feature>
<keyword evidence="2" id="KW-1133">Transmembrane helix</keyword>
<evidence type="ECO:0000259" key="3">
    <source>
        <dbReference type="Pfam" id="PF02470"/>
    </source>
</evidence>
<dbReference type="Pfam" id="PF02470">
    <property type="entry name" value="MlaD"/>
    <property type="match status" value="1"/>
</dbReference>
<comment type="caution">
    <text evidence="5">The sequence shown here is derived from an EMBL/GenBank/DDBJ whole genome shotgun (WGS) entry which is preliminary data.</text>
</comment>
<sequence>MTTIKNRFNNNRYFWLGIIGAALIVVLLIASTGYKKLGVSTHDVKAEFAQAAGLKVGDKVDVSGVPVGQVSAAKIEGDHVLITLQIDNDVQLGPDAKASIKLSTLLGNRYVALEPGDGSGAKSNRIPKSNTVVPYDVLGNGTPKLEGLDTEKLVESFKVIGDQMNGSPQLTAQALDSVGALAKTINDRRDQVDQLLKDLDRVTRILGDNRNSVLLVITQGEAIASRVMERQNLLRQLLDNIAGLTKQLQEIGAENENQLGPTIEQLNTMAEGLQKNKDNLDRMLQIMPVSLRQFNNAFGNGPYGEVGLPWLFPDNWLCFARVIEGCQG</sequence>
<protein>
    <submittedName>
        <fullName evidence="5">Virulence factor Mce-like protein</fullName>
    </submittedName>
</protein>
<keyword evidence="2" id="KW-0812">Transmembrane</keyword>
<dbReference type="Pfam" id="PF11887">
    <property type="entry name" value="Mce4_CUP1"/>
    <property type="match status" value="1"/>
</dbReference>
<gene>
    <name evidence="5" type="ORF">DFR68_10896</name>
</gene>
<dbReference type="InterPro" id="IPR005693">
    <property type="entry name" value="Mce"/>
</dbReference>
<dbReference type="GO" id="GO:0005576">
    <property type="term" value="C:extracellular region"/>
    <property type="evidence" value="ECO:0007669"/>
    <property type="project" value="TreeGrafter"/>
</dbReference>
<evidence type="ECO:0000313" key="5">
    <source>
        <dbReference type="EMBL" id="RDI48267.1"/>
    </source>
</evidence>
<feature type="transmembrane region" description="Helical" evidence="2">
    <location>
        <begin position="12"/>
        <end position="34"/>
    </location>
</feature>
<dbReference type="PRINTS" id="PR01782">
    <property type="entry name" value="MCEVIRFACTOR"/>
</dbReference>
<organism evidence="5 6">
    <name type="scientific">Nocardia mexicana</name>
    <dbReference type="NCBI Taxonomy" id="279262"/>
    <lineage>
        <taxon>Bacteria</taxon>
        <taxon>Bacillati</taxon>
        <taxon>Actinomycetota</taxon>
        <taxon>Actinomycetes</taxon>
        <taxon>Mycobacteriales</taxon>
        <taxon>Nocardiaceae</taxon>
        <taxon>Nocardia</taxon>
    </lineage>
</organism>
<keyword evidence="6" id="KW-1185">Reference proteome</keyword>
<dbReference type="InterPro" id="IPR052336">
    <property type="entry name" value="MlaD_Phospholipid_Transporter"/>
</dbReference>
<dbReference type="AlphaFoldDB" id="A0A370GX66"/>
<evidence type="ECO:0000256" key="1">
    <source>
        <dbReference type="SAM" id="Coils"/>
    </source>
</evidence>
<dbReference type="EMBL" id="QQAZ01000008">
    <property type="protein sequence ID" value="RDI48267.1"/>
    <property type="molecule type" value="Genomic_DNA"/>
</dbReference>
<name>A0A370GX66_9NOCA</name>
<feature type="domain" description="Mammalian cell entry C-terminal" evidence="4">
    <location>
        <begin position="136"/>
        <end position="301"/>
    </location>
</feature>
<dbReference type="PANTHER" id="PTHR33371:SF18">
    <property type="entry name" value="MCE-FAMILY PROTEIN MCE3C"/>
    <property type="match status" value="1"/>
</dbReference>
<evidence type="ECO:0000259" key="4">
    <source>
        <dbReference type="Pfam" id="PF11887"/>
    </source>
</evidence>
<feature type="domain" description="Mce/MlaD" evidence="3">
    <location>
        <begin position="42"/>
        <end position="116"/>
    </location>
</feature>
<dbReference type="STRING" id="1210089.GCA_001613165_05920"/>
<keyword evidence="2" id="KW-0472">Membrane</keyword>
<dbReference type="NCBIfam" id="TIGR00996">
    <property type="entry name" value="Mtu_fam_mce"/>
    <property type="match status" value="1"/>
</dbReference>
<accession>A0A370GX66</accession>
<proteinExistence type="predicted"/>
<dbReference type="InterPro" id="IPR003399">
    <property type="entry name" value="Mce/MlaD"/>
</dbReference>